<dbReference type="EMBL" id="RJSE01000007">
    <property type="protein sequence ID" value="RNL62215.1"/>
    <property type="molecule type" value="Genomic_DNA"/>
</dbReference>
<dbReference type="InterPro" id="IPR012338">
    <property type="entry name" value="Beta-lactam/transpept-like"/>
</dbReference>
<dbReference type="EC" id="3.4.16.4" evidence="4"/>
<dbReference type="GO" id="GO:0000270">
    <property type="term" value="P:peptidoglycan metabolic process"/>
    <property type="evidence" value="ECO:0007669"/>
    <property type="project" value="TreeGrafter"/>
</dbReference>
<dbReference type="OrthoDB" id="56883at2"/>
<accession>A0A3N0CFJ2</accession>
<keyword evidence="5" id="KW-1185">Reference proteome</keyword>
<dbReference type="PRINTS" id="PR00922">
    <property type="entry name" value="DADACBPTASE3"/>
</dbReference>
<protein>
    <submittedName>
        <fullName evidence="4">D-alanyl-D-alanine carboxypeptidase/D-alanyl-D-alanine-endopeptidase</fullName>
        <ecNumber evidence="4">3.4.16.4</ecNumber>
    </submittedName>
</protein>
<gene>
    <name evidence="4" type="primary">dacB</name>
    <name evidence="4" type="ORF">EFK50_10510</name>
</gene>
<keyword evidence="3" id="KW-1133">Transmembrane helix</keyword>
<organism evidence="4 5">
    <name type="scientific">Nocardioides marmoriginsengisoli</name>
    <dbReference type="NCBI Taxonomy" id="661483"/>
    <lineage>
        <taxon>Bacteria</taxon>
        <taxon>Bacillati</taxon>
        <taxon>Actinomycetota</taxon>
        <taxon>Actinomycetes</taxon>
        <taxon>Propionibacteriales</taxon>
        <taxon>Nocardioidaceae</taxon>
        <taxon>Nocardioides</taxon>
    </lineage>
</organism>
<dbReference type="Gene3D" id="3.40.710.10">
    <property type="entry name" value="DD-peptidase/beta-lactamase superfamily"/>
    <property type="match status" value="2"/>
</dbReference>
<dbReference type="RefSeq" id="WP_123227512.1">
    <property type="nucleotide sequence ID" value="NZ_RJSE01000007.1"/>
</dbReference>
<keyword evidence="3" id="KW-0812">Transmembrane</keyword>
<feature type="transmembrane region" description="Helical" evidence="3">
    <location>
        <begin position="21"/>
        <end position="38"/>
    </location>
</feature>
<reference evidence="4 5" key="1">
    <citation type="submission" date="2018-11" db="EMBL/GenBank/DDBJ databases">
        <authorList>
            <person name="Li F."/>
        </authorList>
    </citation>
    <scope>NUCLEOTIDE SEQUENCE [LARGE SCALE GENOMIC DNA]</scope>
    <source>
        <strain evidence="4 5">Gsoil 097</strain>
    </source>
</reference>
<proteinExistence type="inferred from homology"/>
<keyword evidence="4" id="KW-0121">Carboxypeptidase</keyword>
<dbReference type="InterPro" id="IPR000667">
    <property type="entry name" value="Peptidase_S13"/>
</dbReference>
<evidence type="ECO:0000256" key="2">
    <source>
        <dbReference type="ARBA" id="ARBA00022801"/>
    </source>
</evidence>
<comment type="similarity">
    <text evidence="1">Belongs to the peptidase S13 family.</text>
</comment>
<dbReference type="NCBIfam" id="TIGR00666">
    <property type="entry name" value="PBP4"/>
    <property type="match status" value="1"/>
</dbReference>
<keyword evidence="4" id="KW-0645">Protease</keyword>
<dbReference type="PANTHER" id="PTHR30023">
    <property type="entry name" value="D-ALANYL-D-ALANINE CARBOXYPEPTIDASE"/>
    <property type="match status" value="1"/>
</dbReference>
<dbReference type="PANTHER" id="PTHR30023:SF0">
    <property type="entry name" value="PENICILLIN-SENSITIVE CARBOXYPEPTIDASE A"/>
    <property type="match status" value="1"/>
</dbReference>
<dbReference type="AlphaFoldDB" id="A0A3N0CFJ2"/>
<evidence type="ECO:0000313" key="5">
    <source>
        <dbReference type="Proteomes" id="UP000267128"/>
    </source>
</evidence>
<dbReference type="Proteomes" id="UP000267128">
    <property type="component" value="Unassembled WGS sequence"/>
</dbReference>
<dbReference type="GO" id="GO:0006508">
    <property type="term" value="P:proteolysis"/>
    <property type="evidence" value="ECO:0007669"/>
    <property type="project" value="InterPro"/>
</dbReference>
<evidence type="ECO:0000313" key="4">
    <source>
        <dbReference type="EMBL" id="RNL62215.1"/>
    </source>
</evidence>
<dbReference type="SUPFAM" id="SSF56601">
    <property type="entry name" value="beta-lactamase/transpeptidase-like"/>
    <property type="match status" value="1"/>
</dbReference>
<name>A0A3N0CFJ2_9ACTN</name>
<evidence type="ECO:0000256" key="3">
    <source>
        <dbReference type="SAM" id="Phobius"/>
    </source>
</evidence>
<keyword evidence="3" id="KW-0472">Membrane</keyword>
<evidence type="ECO:0000256" key="1">
    <source>
        <dbReference type="ARBA" id="ARBA00006096"/>
    </source>
</evidence>
<comment type="caution">
    <text evidence="4">The sequence shown here is derived from an EMBL/GenBank/DDBJ whole genome shotgun (WGS) entry which is preliminary data.</text>
</comment>
<dbReference type="GO" id="GO:0009002">
    <property type="term" value="F:serine-type D-Ala-D-Ala carboxypeptidase activity"/>
    <property type="evidence" value="ECO:0007669"/>
    <property type="project" value="UniProtKB-EC"/>
</dbReference>
<sequence>MPTREQRHAGRTRRTRRWTSWIPEALVALVVVAAIGNAELDLGHRWLGLDRATPGTDPARVLPPEGLDLTAGPAAAPVALPQAPGRIDPAAVRKALAPYVADPDLGKHVSIAVSEVATGKIVLRRGASAVTPASTMKLLTSVAALEKLGPMTRFSTRVVGAGNRIVLVGGGDPFLAGSTKRARGQYPARADIGTLARRTAAALKAQQVSKVTLGYDDSLFSGPGLNPRWPATYLPENVAPPISALWIDQGVVDGRYVANPAEVAANAFATALRRSGITVVGAPRQRTAPAAAAELAKVESAPVGEIVQQTLAVSDNNAAEVLSHQVGLAVSGDGSFLGGAAGVVEVLQGLKIDTAGSRIYDGSGLSRQTLLTPGILLGVLQAAASTEHPELREALTGLPVAGFTGSLQSRFDKGPADALGRVRAKTGTLTGVRGLAGLATDLDGNLMAFVLITDRVPVEDQLAAQHDLDLMAGALGSCHCGP</sequence>
<keyword evidence="2 4" id="KW-0378">Hydrolase</keyword>
<dbReference type="Gene3D" id="3.50.80.20">
    <property type="entry name" value="D-Ala-D-Ala carboxypeptidase C, peptidase S13"/>
    <property type="match status" value="1"/>
</dbReference>
<dbReference type="Pfam" id="PF02113">
    <property type="entry name" value="Peptidase_S13"/>
    <property type="match status" value="2"/>
</dbReference>